<organism evidence="11 12">
    <name type="scientific">Limosilactobacillus fermentum</name>
    <name type="common">Lactobacillus fermentum</name>
    <dbReference type="NCBI Taxonomy" id="1613"/>
    <lineage>
        <taxon>Bacteria</taxon>
        <taxon>Bacillati</taxon>
        <taxon>Bacillota</taxon>
        <taxon>Bacilli</taxon>
        <taxon>Lactobacillales</taxon>
        <taxon>Lactobacillaceae</taxon>
        <taxon>Limosilactobacillus</taxon>
    </lineage>
</organism>
<protein>
    <recommendedName>
        <fullName evidence="2 9">Glutamate--cysteine ligase</fullName>
        <ecNumber evidence="2 9">6.3.2.2</ecNumber>
    </recommendedName>
</protein>
<comment type="catalytic activity">
    <reaction evidence="7 9">
        <text>L-cysteine + L-glutamate + ATP = gamma-L-glutamyl-L-cysteine + ADP + phosphate + H(+)</text>
        <dbReference type="Rhea" id="RHEA:13285"/>
        <dbReference type="ChEBI" id="CHEBI:15378"/>
        <dbReference type="ChEBI" id="CHEBI:29985"/>
        <dbReference type="ChEBI" id="CHEBI:30616"/>
        <dbReference type="ChEBI" id="CHEBI:35235"/>
        <dbReference type="ChEBI" id="CHEBI:43474"/>
        <dbReference type="ChEBI" id="CHEBI:58173"/>
        <dbReference type="ChEBI" id="CHEBI:456216"/>
        <dbReference type="EC" id="6.3.2.2"/>
    </reaction>
</comment>
<evidence type="ECO:0000313" key="11">
    <source>
        <dbReference type="EMBL" id="APU46685.1"/>
    </source>
</evidence>
<dbReference type="EC" id="6.3.2.2" evidence="2 9"/>
<keyword evidence="5" id="KW-0547">Nucleotide-binding</keyword>
<gene>
    <name evidence="11" type="ORF">BUW47_09840</name>
</gene>
<name>A0A1L7GX49_LIMFE</name>
<dbReference type="PANTHER" id="PTHR38761:SF1">
    <property type="entry name" value="GLUTAMATE--CYSTEINE LIGASE"/>
    <property type="match status" value="1"/>
</dbReference>
<evidence type="ECO:0000256" key="3">
    <source>
        <dbReference type="ARBA" id="ARBA00022598"/>
    </source>
</evidence>
<evidence type="ECO:0000259" key="10">
    <source>
        <dbReference type="Pfam" id="PF04262"/>
    </source>
</evidence>
<dbReference type="PANTHER" id="PTHR38761">
    <property type="entry name" value="GLUTAMATE--CYSTEINE LIGASE"/>
    <property type="match status" value="1"/>
</dbReference>
<evidence type="ECO:0000256" key="5">
    <source>
        <dbReference type="ARBA" id="ARBA00022741"/>
    </source>
</evidence>
<dbReference type="UniPathway" id="UPA00142">
    <property type="reaction ID" value="UER00209"/>
</dbReference>
<dbReference type="Pfam" id="PF04262">
    <property type="entry name" value="Glu_cys_ligase"/>
    <property type="match status" value="1"/>
</dbReference>
<dbReference type="GO" id="GO:0005524">
    <property type="term" value="F:ATP binding"/>
    <property type="evidence" value="ECO:0007669"/>
    <property type="project" value="UniProtKB-KW"/>
</dbReference>
<reference evidence="11 12" key="1">
    <citation type="submission" date="2016-12" db="EMBL/GenBank/DDBJ databases">
        <title>Complete Genome Sequence of Lactobacillus fermentum Strain SNUV175, a Probiotic for Treatment of Bacterial Vaginosis.</title>
        <authorList>
            <person name="Lee S."/>
            <person name="You H.J."/>
            <person name="Kwon B."/>
            <person name="Ko G."/>
        </authorList>
    </citation>
    <scope>NUCLEOTIDE SEQUENCE [LARGE SCALE GENOMIC DNA]</scope>
    <source>
        <strain evidence="11 12">SNUV175</strain>
    </source>
</reference>
<dbReference type="GO" id="GO:0006750">
    <property type="term" value="P:glutathione biosynthetic process"/>
    <property type="evidence" value="ECO:0007669"/>
    <property type="project" value="UniProtKB-UniPathway"/>
</dbReference>
<evidence type="ECO:0000256" key="2">
    <source>
        <dbReference type="ARBA" id="ARBA00012220"/>
    </source>
</evidence>
<evidence type="ECO:0000256" key="4">
    <source>
        <dbReference type="ARBA" id="ARBA00022684"/>
    </source>
</evidence>
<proteinExistence type="inferred from homology"/>
<dbReference type="GO" id="GO:0004357">
    <property type="term" value="F:glutamate-cysteine ligase activity"/>
    <property type="evidence" value="ECO:0007669"/>
    <property type="project" value="UniProtKB-EC"/>
</dbReference>
<evidence type="ECO:0000256" key="6">
    <source>
        <dbReference type="ARBA" id="ARBA00022840"/>
    </source>
</evidence>
<evidence type="ECO:0000256" key="7">
    <source>
        <dbReference type="ARBA" id="ARBA00048819"/>
    </source>
</evidence>
<dbReference type="GO" id="GO:0005829">
    <property type="term" value="C:cytosol"/>
    <property type="evidence" value="ECO:0007669"/>
    <property type="project" value="TreeGrafter"/>
</dbReference>
<feature type="domain" description="Glutamate--cysteine ligase" evidence="10">
    <location>
        <begin position="19"/>
        <end position="336"/>
    </location>
</feature>
<accession>A0A1L7GX49</accession>
<evidence type="ECO:0000313" key="12">
    <source>
        <dbReference type="Proteomes" id="UP000185427"/>
    </source>
</evidence>
<dbReference type="GO" id="GO:0046872">
    <property type="term" value="F:metal ion binding"/>
    <property type="evidence" value="ECO:0007669"/>
    <property type="project" value="TreeGrafter"/>
</dbReference>
<dbReference type="AlphaFoldDB" id="A0A1L7GX49"/>
<dbReference type="InterPro" id="IPR014746">
    <property type="entry name" value="Gln_synth/guanido_kin_cat_dom"/>
</dbReference>
<sequence length="512" mass="57257">MFSNVTREGDLMESIEAIIQQQQLAGKLFGGFFGLEVEQHRVLTNGKLSRHPYPAAFSSRRHNPYLKTDFCDNMFELAAPPVQGATAAVQNLKYLQQIVNDHLAADERIWPLSIMAPLSADDLTFATTFNTRQWMADYHDYLGAKYGIARELMAGVHVNFSLHRDLIAALFAASGQSDLAAFKNHLYFRLAQGFVAHRWLFTYLFGASPVLANPLKGMPDNLAFPVRSLRSSDFGYTNFSSETITYSSLGAQLDQLKRFVAEGKFYSLHEFYGPVRLKSRGANSDDLIAHGTERLEFRAFDLDPLSRAGISNDTLNFLEVFLAYWLVADQEADLTEADEKNQAVALQHPHQEFDWTKERGLALLDDLDAFVAKYGAPKEYQAALLFARRRLEDPRLTIGGQLIDKADPDGGLLSYGLKIANSHHDWYKSMAYPLQPTIATYPAPAQELIKAAIELGIKAKVTQNSFALILGDHQEQYAANQAFDLTNGAKQAVLVAFPEQVNYTDQVNQVQV</sequence>
<comment type="similarity">
    <text evidence="8">Belongs to the glutamate--cysteine ligase type 1 family.</text>
</comment>
<dbReference type="Proteomes" id="UP000185427">
    <property type="component" value="Chromosome"/>
</dbReference>
<dbReference type="InterPro" id="IPR007370">
    <property type="entry name" value="Glu_cys_ligase"/>
</dbReference>
<keyword evidence="4 8" id="KW-0317">Glutathione biosynthesis</keyword>
<evidence type="ECO:0000256" key="1">
    <source>
        <dbReference type="ARBA" id="ARBA00005006"/>
    </source>
</evidence>
<keyword evidence="6" id="KW-0067">ATP-binding</keyword>
<evidence type="ECO:0000256" key="9">
    <source>
        <dbReference type="RuleBase" id="RU004391"/>
    </source>
</evidence>
<keyword evidence="3 8" id="KW-0436">Ligase</keyword>
<dbReference type="EMBL" id="CP019030">
    <property type="protein sequence ID" value="APU46685.1"/>
    <property type="molecule type" value="Genomic_DNA"/>
</dbReference>
<dbReference type="SUPFAM" id="SSF55931">
    <property type="entry name" value="Glutamine synthetase/guanido kinase"/>
    <property type="match status" value="1"/>
</dbReference>
<dbReference type="InterPro" id="IPR006334">
    <property type="entry name" value="Glut_cys_ligase"/>
</dbReference>
<comment type="pathway">
    <text evidence="1 9">Sulfur metabolism; glutathione biosynthesis; glutathione from L-cysteine and L-glutamate: step 1/2.</text>
</comment>
<evidence type="ECO:0000256" key="8">
    <source>
        <dbReference type="RuleBase" id="RU003544"/>
    </source>
</evidence>
<dbReference type="Gene3D" id="3.30.590.20">
    <property type="match status" value="1"/>
</dbReference>